<sequence>MAGTKMTLRTYGANHKSIYWDDVEIIVDRQYLDSGNGLLIDLDPYTYVPDIGQLEVHFNGQHLLSGGGYEEIDERSILLDLGRYPGNYSDPALAGQAVRLNAGDEIHIRIWRLQYIEQQPPGGSSGLDLELLKRLEVEIIKARKYRDNDAPHIDLDARLDYIEQRAESKTMVFVLGKVKQGKVKMGLRFPYQGIVTAVHADCEAPGATETVIAIEKCSHQDFTSVPVWTNMLANSLVIEGGQRSSDTSQTPSVISVANVQKNDHYRLSIDSAGDGIEGLTVQLVVKVL</sequence>
<proteinExistence type="predicted"/>
<reference evidence="1 2" key="1">
    <citation type="submission" date="2016-05" db="EMBL/GenBank/DDBJ databases">
        <title>Paenibacillus oryzae. sp. nov., isolated from the rice root.</title>
        <authorList>
            <person name="Zhang J."/>
            <person name="Zhang X."/>
        </authorList>
    </citation>
    <scope>NUCLEOTIDE SEQUENCE [LARGE SCALE GENOMIC DNA]</scope>
    <source>
        <strain evidence="1 2">1DrF-4</strain>
    </source>
</reference>
<gene>
    <name evidence="1" type="ORF">A7K91_08445</name>
</gene>
<dbReference type="EMBL" id="LYPA01000031">
    <property type="protein sequence ID" value="OBR67754.1"/>
    <property type="molecule type" value="Genomic_DNA"/>
</dbReference>
<dbReference type="RefSeq" id="WP_068680085.1">
    <property type="nucleotide sequence ID" value="NZ_LYPA01000031.1"/>
</dbReference>
<keyword evidence="2" id="KW-1185">Reference proteome</keyword>
<organism evidence="1 2">
    <name type="scientific">Paenibacillus oryzae</name>
    <dbReference type="NCBI Taxonomy" id="1844972"/>
    <lineage>
        <taxon>Bacteria</taxon>
        <taxon>Bacillati</taxon>
        <taxon>Bacillota</taxon>
        <taxon>Bacilli</taxon>
        <taxon>Bacillales</taxon>
        <taxon>Paenibacillaceae</taxon>
        <taxon>Paenibacillus</taxon>
    </lineage>
</organism>
<protein>
    <submittedName>
        <fullName evidence="1">Uncharacterized protein</fullName>
    </submittedName>
</protein>
<comment type="caution">
    <text evidence="1">The sequence shown here is derived from an EMBL/GenBank/DDBJ whole genome shotgun (WGS) entry which is preliminary data.</text>
</comment>
<dbReference type="OrthoDB" id="2470890at2"/>
<accession>A0A1A5YQ72</accession>
<dbReference type="Proteomes" id="UP000092024">
    <property type="component" value="Unassembled WGS sequence"/>
</dbReference>
<dbReference type="AlphaFoldDB" id="A0A1A5YQ72"/>
<dbReference type="STRING" id="1844972.A7K91_08445"/>
<evidence type="ECO:0000313" key="1">
    <source>
        <dbReference type="EMBL" id="OBR67754.1"/>
    </source>
</evidence>
<name>A0A1A5YQ72_9BACL</name>
<evidence type="ECO:0000313" key="2">
    <source>
        <dbReference type="Proteomes" id="UP000092024"/>
    </source>
</evidence>